<feature type="chain" id="PRO_5045369326" evidence="2">
    <location>
        <begin position="23"/>
        <end position="286"/>
    </location>
</feature>
<comment type="caution">
    <text evidence="3">The sequence shown here is derived from an EMBL/GenBank/DDBJ whole genome shotgun (WGS) entry which is preliminary data.</text>
</comment>
<sequence>MIVNALRSLILALPLIVINANAEEPTSLANTPLTSGPSDVPFLNQAVLKLPSGYAFMDKEHGAKLMRQVGNSVNDSTFLGLIMPEQSGKNWFVVAEYEPSGYIKDDDAKDWDADDLLKSLREGTEAGNKERRARNIPEFDVTGWLEKPNYQSSNHRLVWAALTKEKNAAANQGLGVNYNTYALGREGYISLNLVTEASSVETDKAAAKELLSALQFNNGKRYEDFNSSTDHVAEYGLAALVAGVAAKKLGFLAMIGVFFTKFFKIIAVAAIGLVAGIKRLFNRSSD</sequence>
<feature type="signal peptide" evidence="2">
    <location>
        <begin position="1"/>
        <end position="22"/>
    </location>
</feature>
<evidence type="ECO:0000313" key="3">
    <source>
        <dbReference type="EMBL" id="MDK2123566.1"/>
    </source>
</evidence>
<proteinExistence type="predicted"/>
<name>A0ABT7DU49_9NEIS</name>
<evidence type="ECO:0000256" key="2">
    <source>
        <dbReference type="SAM" id="SignalP"/>
    </source>
</evidence>
<keyword evidence="1" id="KW-0812">Transmembrane</keyword>
<dbReference type="Pfam" id="PF09935">
    <property type="entry name" value="DUF2167"/>
    <property type="match status" value="1"/>
</dbReference>
<organism evidence="3 4">
    <name type="scientific">Parachitinimonas caeni</name>
    <dbReference type="NCBI Taxonomy" id="3031301"/>
    <lineage>
        <taxon>Bacteria</taxon>
        <taxon>Pseudomonadati</taxon>
        <taxon>Pseudomonadota</taxon>
        <taxon>Betaproteobacteria</taxon>
        <taxon>Neisseriales</taxon>
        <taxon>Chitinibacteraceae</taxon>
        <taxon>Parachitinimonas</taxon>
    </lineage>
</organism>
<keyword evidence="2" id="KW-0732">Signal</keyword>
<dbReference type="EMBL" id="JARRAF010000005">
    <property type="protein sequence ID" value="MDK2123566.1"/>
    <property type="molecule type" value="Genomic_DNA"/>
</dbReference>
<accession>A0ABT7DU49</accession>
<keyword evidence="1" id="KW-0472">Membrane</keyword>
<feature type="transmembrane region" description="Helical" evidence="1">
    <location>
        <begin position="249"/>
        <end position="277"/>
    </location>
</feature>
<gene>
    <name evidence="3" type="ORF">PZA18_05830</name>
</gene>
<evidence type="ECO:0000256" key="1">
    <source>
        <dbReference type="SAM" id="Phobius"/>
    </source>
</evidence>
<dbReference type="RefSeq" id="WP_284099866.1">
    <property type="nucleotide sequence ID" value="NZ_JARRAF010000005.1"/>
</dbReference>
<keyword evidence="4" id="KW-1185">Reference proteome</keyword>
<keyword evidence="1" id="KW-1133">Transmembrane helix</keyword>
<reference evidence="3" key="1">
    <citation type="submission" date="2023-03" db="EMBL/GenBank/DDBJ databases">
        <title>Chitinimonas shenzhenensis gen. nov., sp. nov., a novel member of family Burkholderiaceae isolated from activated sludge collected in Shen Zhen, China.</title>
        <authorList>
            <person name="Wang X."/>
        </authorList>
    </citation>
    <scope>NUCLEOTIDE SEQUENCE</scope>
    <source>
        <strain evidence="3">DQS-5</strain>
    </source>
</reference>
<dbReference type="Proteomes" id="UP001172778">
    <property type="component" value="Unassembled WGS sequence"/>
</dbReference>
<evidence type="ECO:0000313" key="4">
    <source>
        <dbReference type="Proteomes" id="UP001172778"/>
    </source>
</evidence>
<protein>
    <submittedName>
        <fullName evidence="3">DUF2167 domain-containing protein</fullName>
    </submittedName>
</protein>
<dbReference type="InterPro" id="IPR018682">
    <property type="entry name" value="DUF2167_membr"/>
</dbReference>